<keyword evidence="10" id="KW-1185">Reference proteome</keyword>
<feature type="transmembrane region" description="Helical" evidence="6">
    <location>
        <begin position="48"/>
        <end position="71"/>
    </location>
</feature>
<evidence type="ECO:0000256" key="2">
    <source>
        <dbReference type="ARBA" id="ARBA00022475"/>
    </source>
</evidence>
<dbReference type="PANTHER" id="PTHR30250">
    <property type="entry name" value="PST FAMILY PREDICTED COLANIC ACID TRANSPORTER"/>
    <property type="match status" value="1"/>
</dbReference>
<feature type="transmembrane region" description="Helical" evidence="6">
    <location>
        <begin position="125"/>
        <end position="147"/>
    </location>
</feature>
<reference evidence="7 10" key="2">
    <citation type="submission" date="2024-06" db="EMBL/GenBank/DDBJ databases">
        <title>Genomic Encyclopedia of Type Strains, Phase IV (KMG-IV): sequencing the most valuable type-strain genomes for metagenomic binning, comparative biology and taxonomic classification.</title>
        <authorList>
            <person name="Goeker M."/>
        </authorList>
    </citation>
    <scope>NUCLEOTIDE SEQUENCE [LARGE SCALE GENOMIC DNA]</scope>
    <source>
        <strain evidence="7 10">D-501</strain>
    </source>
</reference>
<organism evidence="8 9">
    <name type="scientific">Sphaerotilus sulfidivorans</name>
    <dbReference type="NCBI Taxonomy" id="639200"/>
    <lineage>
        <taxon>Bacteria</taxon>
        <taxon>Pseudomonadati</taxon>
        <taxon>Pseudomonadota</taxon>
        <taxon>Betaproteobacteria</taxon>
        <taxon>Burkholderiales</taxon>
        <taxon>Sphaerotilaceae</taxon>
        <taxon>Sphaerotilus</taxon>
    </lineage>
</organism>
<feature type="transmembrane region" description="Helical" evidence="6">
    <location>
        <begin position="341"/>
        <end position="366"/>
    </location>
</feature>
<keyword evidence="3 6" id="KW-0812">Transmembrane</keyword>
<feature type="transmembrane region" description="Helical" evidence="6">
    <location>
        <begin position="167"/>
        <end position="190"/>
    </location>
</feature>
<evidence type="ECO:0000256" key="3">
    <source>
        <dbReference type="ARBA" id="ARBA00022692"/>
    </source>
</evidence>
<evidence type="ECO:0000313" key="10">
    <source>
        <dbReference type="Proteomes" id="UP001549111"/>
    </source>
</evidence>
<dbReference type="Proteomes" id="UP001549111">
    <property type="component" value="Unassembled WGS sequence"/>
</dbReference>
<dbReference type="EMBL" id="CP035708">
    <property type="protein sequence ID" value="QEN01451.1"/>
    <property type="molecule type" value="Genomic_DNA"/>
</dbReference>
<dbReference type="PANTHER" id="PTHR30250:SF11">
    <property type="entry name" value="O-ANTIGEN TRANSPORTER-RELATED"/>
    <property type="match status" value="1"/>
</dbReference>
<keyword evidence="4 6" id="KW-1133">Transmembrane helix</keyword>
<dbReference type="RefSeq" id="WP_149504136.1">
    <property type="nucleotide sequence ID" value="NZ_CP035708.1"/>
</dbReference>
<evidence type="ECO:0000313" key="8">
    <source>
        <dbReference type="EMBL" id="QEN01451.1"/>
    </source>
</evidence>
<dbReference type="InterPro" id="IPR050833">
    <property type="entry name" value="Poly_Biosynth_Transport"/>
</dbReference>
<evidence type="ECO:0000313" key="9">
    <source>
        <dbReference type="Proteomes" id="UP000323522"/>
    </source>
</evidence>
<evidence type="ECO:0000256" key="5">
    <source>
        <dbReference type="ARBA" id="ARBA00023136"/>
    </source>
</evidence>
<dbReference type="Proteomes" id="UP000323522">
    <property type="component" value="Chromosome"/>
</dbReference>
<dbReference type="OrthoDB" id="9148895at2"/>
<feature type="transmembrane region" description="Helical" evidence="6">
    <location>
        <begin position="261"/>
        <end position="281"/>
    </location>
</feature>
<feature type="transmembrane region" description="Helical" evidence="6">
    <location>
        <begin position="301"/>
        <end position="321"/>
    </location>
</feature>
<feature type="transmembrane region" description="Helical" evidence="6">
    <location>
        <begin position="102"/>
        <end position="119"/>
    </location>
</feature>
<proteinExistence type="predicted"/>
<name>A0A5C1Q1R2_9BURK</name>
<evidence type="ECO:0000256" key="6">
    <source>
        <dbReference type="SAM" id="Phobius"/>
    </source>
</evidence>
<evidence type="ECO:0000256" key="1">
    <source>
        <dbReference type="ARBA" id="ARBA00004651"/>
    </source>
</evidence>
<evidence type="ECO:0000256" key="4">
    <source>
        <dbReference type="ARBA" id="ARBA00022989"/>
    </source>
</evidence>
<feature type="transmembrane region" description="Helical" evidence="6">
    <location>
        <begin position="396"/>
        <end position="414"/>
    </location>
</feature>
<reference evidence="8 9" key="1">
    <citation type="submission" date="2019-02" db="EMBL/GenBank/DDBJ databases">
        <title>Complete Genome Sequence and Methylome Analysis of Sphaerotilus natans subsp. sulfidivorans D-507.</title>
        <authorList>
            <person name="Fomenkov A."/>
            <person name="Gridneva E."/>
            <person name="Smolyakov D."/>
            <person name="Dubinina G."/>
            <person name="Vincze T."/>
            <person name="Grabovich M."/>
            <person name="Roberts R.J."/>
        </authorList>
    </citation>
    <scope>NUCLEOTIDE SEQUENCE [LARGE SCALE GENOMIC DNA]</scope>
    <source>
        <strain evidence="8 9">D-507</strain>
    </source>
</reference>
<gene>
    <name evidence="7" type="ORF">ABIC99_003089</name>
    <name evidence="8" type="ORF">EWH46_12105</name>
</gene>
<keyword evidence="5 6" id="KW-0472">Membrane</keyword>
<dbReference type="GO" id="GO:0005886">
    <property type="term" value="C:plasma membrane"/>
    <property type="evidence" value="ECO:0007669"/>
    <property type="project" value="UniProtKB-SubCell"/>
</dbReference>
<dbReference type="KEGG" id="snn:EWH46_12105"/>
<dbReference type="AlphaFoldDB" id="A0A5C1Q1R2"/>
<keyword evidence="2" id="KW-1003">Cell membrane</keyword>
<dbReference type="EMBL" id="JBEPLS010000014">
    <property type="protein sequence ID" value="MET3605262.1"/>
    <property type="molecule type" value="Genomic_DNA"/>
</dbReference>
<feature type="transmembrane region" description="Helical" evidence="6">
    <location>
        <begin position="426"/>
        <end position="446"/>
    </location>
</feature>
<protein>
    <submittedName>
        <fullName evidence="8">Lipopolysaccharide biosynthesis protein</fullName>
    </submittedName>
    <submittedName>
        <fullName evidence="7">O-antigen/teichoic acid export membrane protein</fullName>
    </submittedName>
</protein>
<comment type="subcellular location">
    <subcellularLocation>
        <location evidence="1">Cell membrane</location>
        <topology evidence="1">Multi-pass membrane protein</topology>
    </subcellularLocation>
</comment>
<dbReference type="Pfam" id="PF01943">
    <property type="entry name" value="Polysacc_synt"/>
    <property type="match status" value="1"/>
</dbReference>
<accession>A0A5C1Q1R2</accession>
<dbReference type="InterPro" id="IPR002797">
    <property type="entry name" value="Polysacc_synth"/>
</dbReference>
<feature type="transmembrane region" description="Helical" evidence="6">
    <location>
        <begin position="373"/>
        <end position="390"/>
    </location>
</feature>
<sequence length="454" mass="48294">MNSTPAGGRPVWRSVGLSGLGTAARLASSLVAISIAARALQPHDFGQLMFLLSLAAILGVPANFGLSTWVLRALPQARAVTGTSSDGLSPARCVAEAWSARWLGSVVMLLVAVPALALLSDPVRLAFTLLMLAMLAEGLAEFAMAVLRACGRHDEDARLGVRSAWIYSLSVGLAAWLTGSILGVALAYLLSRALVAVLGARMASRAVPGGLCWLGWRVAAHRTRASLSYATDYAMTALFGQIDALVLNHHLGPVAVGLHQAGMRMFMAASQVMPVLANVFLPRLAAAMKTASDTELRQQVVRMQGTFVLVGCLIGACFSLVDEWMVKLLFGEAYLDLLHLLPWFGLLFQVRCTVAAWGVTLTALGAQAFRAKASVLHWLLILGLSIWLLPVLHGQGWLLALVAGNFVLWMAYAVRVQLTARLRSRAGLALVLTALALMLLHLGLLVQAQGWAGA</sequence>
<evidence type="ECO:0000313" key="7">
    <source>
        <dbReference type="EMBL" id="MET3605262.1"/>
    </source>
</evidence>
<feature type="transmembrane region" description="Helical" evidence="6">
    <location>
        <begin position="12"/>
        <end position="36"/>
    </location>
</feature>